<evidence type="ECO:0000313" key="2">
    <source>
        <dbReference type="Proteomes" id="UP000032266"/>
    </source>
</evidence>
<name>A0A0C5VX00_9GAMM</name>
<organism evidence="1 2">
    <name type="scientific">Gynuella sunshinyii YC6258</name>
    <dbReference type="NCBI Taxonomy" id="1445510"/>
    <lineage>
        <taxon>Bacteria</taxon>
        <taxon>Pseudomonadati</taxon>
        <taxon>Pseudomonadota</taxon>
        <taxon>Gammaproteobacteria</taxon>
        <taxon>Oceanospirillales</taxon>
        <taxon>Saccharospirillaceae</taxon>
        <taxon>Gynuella</taxon>
    </lineage>
</organism>
<dbReference type="KEGG" id="gsn:YC6258_05800"/>
<proteinExistence type="predicted"/>
<dbReference type="AlphaFoldDB" id="A0A0C5VX00"/>
<dbReference type="HOGENOM" id="CLU_1459367_0_0_6"/>
<dbReference type="STRING" id="1445510.YC6258_05800"/>
<reference evidence="1 2" key="1">
    <citation type="submission" date="2014-01" db="EMBL/GenBank/DDBJ databases">
        <title>Full genme sequencing of cellulolytic bacterium Gynuella sunshinyii YC6258T gen. nov., sp. nov.</title>
        <authorList>
            <person name="Khan H."/>
            <person name="Chung E.J."/>
            <person name="Chung Y.R."/>
        </authorList>
    </citation>
    <scope>NUCLEOTIDE SEQUENCE [LARGE SCALE GENOMIC DNA]</scope>
    <source>
        <strain evidence="1 2">YC6258</strain>
    </source>
</reference>
<sequence>MMSVFSLPYSLLPVDRLEQQLGVSMRNQVECDFHTLQKQRPRIYQDLLSYCLASRLHRVREFVTQRDATLFWQTLKLTKQQTCSELVIMTWKRRLYIGYLGILPDTYGLFAPLDPKQAMIFVESLIHQTLDNILGLALSEGCIALVTTLINPNLALIFRRYGFIMEKSDITGLPLPARFHYPISL</sequence>
<gene>
    <name evidence="1" type="ORF">YC6258_05800</name>
</gene>
<keyword evidence="2" id="KW-1185">Reference proteome</keyword>
<dbReference type="Proteomes" id="UP000032266">
    <property type="component" value="Chromosome"/>
</dbReference>
<evidence type="ECO:0008006" key="3">
    <source>
        <dbReference type="Google" id="ProtNLM"/>
    </source>
</evidence>
<protein>
    <recommendedName>
        <fullName evidence="3">N-acetyltransferase domain-containing protein</fullName>
    </recommendedName>
</protein>
<evidence type="ECO:0000313" key="1">
    <source>
        <dbReference type="EMBL" id="AJQ97828.1"/>
    </source>
</evidence>
<dbReference type="EMBL" id="CP007142">
    <property type="protein sequence ID" value="AJQ97828.1"/>
    <property type="molecule type" value="Genomic_DNA"/>
</dbReference>
<accession>A0A0C5VX00</accession>